<proteinExistence type="predicted"/>
<dbReference type="Proteomes" id="UP000054099">
    <property type="component" value="Unassembled WGS sequence"/>
</dbReference>
<dbReference type="Pfam" id="PF10057">
    <property type="entry name" value="MpsC"/>
    <property type="match status" value="2"/>
</dbReference>
<organism evidence="2 3">
    <name type="scientific">Fictibacillus enclensis</name>
    <dbReference type="NCBI Taxonomy" id="1017270"/>
    <lineage>
        <taxon>Bacteria</taxon>
        <taxon>Bacillati</taxon>
        <taxon>Bacillota</taxon>
        <taxon>Bacilli</taxon>
        <taxon>Bacillales</taxon>
        <taxon>Fictibacillaceae</taxon>
        <taxon>Fictibacillus</taxon>
    </lineage>
</organism>
<feature type="domain" description="Na+-translocating membrane potential-generating system MpsC" evidence="1">
    <location>
        <begin position="7"/>
        <end position="108"/>
    </location>
</feature>
<reference evidence="2 3" key="1">
    <citation type="journal article" date="2014" name="Antonie Van Leeuwenhoek">
        <title>Fictibacillus enclensis sp. nov., isolated from marine sediment.</title>
        <authorList>
            <person name="Dastager S.G."/>
            <person name="Mawlankar R."/>
            <person name="Srinivasan K."/>
            <person name="Tang S.K."/>
            <person name="Lee J.C."/>
            <person name="Ramana V.V."/>
            <person name="Shouche Y.S."/>
        </authorList>
    </citation>
    <scope>NUCLEOTIDE SEQUENCE [LARGE SCALE GENOMIC DNA]</scope>
    <source>
        <strain evidence="2 3">NIO-1003</strain>
    </source>
</reference>
<protein>
    <recommendedName>
        <fullName evidence="1">Na+-translocating membrane potential-generating system MpsC domain-containing protein</fullName>
    </recommendedName>
</protein>
<dbReference type="RefSeq" id="WP_061973811.1">
    <property type="nucleotide sequence ID" value="NZ_FMAV01000003.1"/>
</dbReference>
<dbReference type="OrthoDB" id="2677857at2"/>
<keyword evidence="3" id="KW-1185">Reference proteome</keyword>
<evidence type="ECO:0000259" key="1">
    <source>
        <dbReference type="Pfam" id="PF10057"/>
    </source>
</evidence>
<dbReference type="InterPro" id="IPR018745">
    <property type="entry name" value="MpsC"/>
</dbReference>
<dbReference type="AlphaFoldDB" id="A0A0V8J4V2"/>
<evidence type="ECO:0000313" key="3">
    <source>
        <dbReference type="Proteomes" id="UP000054099"/>
    </source>
</evidence>
<feature type="domain" description="Na+-translocating membrane potential-generating system MpsC" evidence="1">
    <location>
        <begin position="127"/>
        <end position="228"/>
    </location>
</feature>
<gene>
    <name evidence="2" type="ORF">AS030_17005</name>
</gene>
<evidence type="ECO:0000313" key="2">
    <source>
        <dbReference type="EMBL" id="KSU81978.1"/>
    </source>
</evidence>
<dbReference type="EMBL" id="LNQN01000005">
    <property type="protein sequence ID" value="KSU81978.1"/>
    <property type="molecule type" value="Genomic_DNA"/>
</dbReference>
<sequence>MEVKAQQSKLANNLGKLLRDNFGKGPEAIHVTIYEPYVVVYVSGFISPMEQVLLNQNEEMRVMTTRELLMKSLEPEITGQIKGVTDIEIQHLYYDWNLEHQSGIFVGVCLDDLQADLTEGEPYEGKQELHDRIIKMSKLAQKEPERITSYKLSPRTLVVVREGILVAIERQLISLGFDDTLRISKRPLEKGLMLQNDDHDEVLNAEILDIFVDWDFEKDNSIITLILKPKS</sequence>
<comment type="caution">
    <text evidence="2">The sequence shown here is derived from an EMBL/GenBank/DDBJ whole genome shotgun (WGS) entry which is preliminary data.</text>
</comment>
<accession>A0A0V8J4V2</accession>
<name>A0A0V8J4V2_9BACL</name>